<dbReference type="AlphaFoldDB" id="A0A9P4PNK8"/>
<evidence type="ECO:0000256" key="2">
    <source>
        <dbReference type="SAM" id="MobiDB-lite"/>
    </source>
</evidence>
<proteinExistence type="predicted"/>
<feature type="compositionally biased region" description="Polar residues" evidence="2">
    <location>
        <begin position="1"/>
        <end position="14"/>
    </location>
</feature>
<feature type="compositionally biased region" description="Low complexity" evidence="2">
    <location>
        <begin position="24"/>
        <end position="36"/>
    </location>
</feature>
<organism evidence="3 4">
    <name type="scientific">Karstenula rhodostoma CBS 690.94</name>
    <dbReference type="NCBI Taxonomy" id="1392251"/>
    <lineage>
        <taxon>Eukaryota</taxon>
        <taxon>Fungi</taxon>
        <taxon>Dikarya</taxon>
        <taxon>Ascomycota</taxon>
        <taxon>Pezizomycotina</taxon>
        <taxon>Dothideomycetes</taxon>
        <taxon>Pleosporomycetidae</taxon>
        <taxon>Pleosporales</taxon>
        <taxon>Massarineae</taxon>
        <taxon>Didymosphaeriaceae</taxon>
        <taxon>Karstenula</taxon>
    </lineage>
</organism>
<feature type="coiled-coil region" evidence="1">
    <location>
        <begin position="186"/>
        <end position="242"/>
    </location>
</feature>
<comment type="caution">
    <text evidence="3">The sequence shown here is derived from an EMBL/GenBank/DDBJ whole genome shotgun (WGS) entry which is preliminary data.</text>
</comment>
<feature type="coiled-coil region" evidence="1">
    <location>
        <begin position="103"/>
        <end position="130"/>
    </location>
</feature>
<feature type="region of interest" description="Disordered" evidence="2">
    <location>
        <begin position="151"/>
        <end position="179"/>
    </location>
</feature>
<gene>
    <name evidence="3" type="ORF">P171DRAFT_248850</name>
</gene>
<dbReference type="OrthoDB" id="5328813at2759"/>
<evidence type="ECO:0000256" key="1">
    <source>
        <dbReference type="SAM" id="Coils"/>
    </source>
</evidence>
<protein>
    <submittedName>
        <fullName evidence="3">Uncharacterized protein</fullName>
    </submittedName>
</protein>
<accession>A0A9P4PNK8</accession>
<dbReference type="Proteomes" id="UP000799764">
    <property type="component" value="Unassembled WGS sequence"/>
</dbReference>
<evidence type="ECO:0000313" key="4">
    <source>
        <dbReference type="Proteomes" id="UP000799764"/>
    </source>
</evidence>
<evidence type="ECO:0000313" key="3">
    <source>
        <dbReference type="EMBL" id="KAF2447267.1"/>
    </source>
</evidence>
<keyword evidence="1" id="KW-0175">Coiled coil</keyword>
<feature type="compositionally biased region" description="Basic and acidic residues" evidence="2">
    <location>
        <begin position="50"/>
        <end position="70"/>
    </location>
</feature>
<keyword evidence="4" id="KW-1185">Reference proteome</keyword>
<name>A0A9P4PNK8_9PLEO</name>
<reference evidence="3" key="1">
    <citation type="journal article" date="2020" name="Stud. Mycol.">
        <title>101 Dothideomycetes genomes: a test case for predicting lifestyles and emergence of pathogens.</title>
        <authorList>
            <person name="Haridas S."/>
            <person name="Albert R."/>
            <person name="Binder M."/>
            <person name="Bloem J."/>
            <person name="Labutti K."/>
            <person name="Salamov A."/>
            <person name="Andreopoulos B."/>
            <person name="Baker S."/>
            <person name="Barry K."/>
            <person name="Bills G."/>
            <person name="Bluhm B."/>
            <person name="Cannon C."/>
            <person name="Castanera R."/>
            <person name="Culley D."/>
            <person name="Daum C."/>
            <person name="Ezra D."/>
            <person name="Gonzalez J."/>
            <person name="Henrissat B."/>
            <person name="Kuo A."/>
            <person name="Liang C."/>
            <person name="Lipzen A."/>
            <person name="Lutzoni F."/>
            <person name="Magnuson J."/>
            <person name="Mondo S."/>
            <person name="Nolan M."/>
            <person name="Ohm R."/>
            <person name="Pangilinan J."/>
            <person name="Park H.-J."/>
            <person name="Ramirez L."/>
            <person name="Alfaro M."/>
            <person name="Sun H."/>
            <person name="Tritt A."/>
            <person name="Yoshinaga Y."/>
            <person name="Zwiers L.-H."/>
            <person name="Turgeon B."/>
            <person name="Goodwin S."/>
            <person name="Spatafora J."/>
            <person name="Crous P."/>
            <person name="Grigoriev I."/>
        </authorList>
    </citation>
    <scope>NUCLEOTIDE SEQUENCE</scope>
    <source>
        <strain evidence="3">CBS 690.94</strain>
    </source>
</reference>
<feature type="region of interest" description="Disordered" evidence="2">
    <location>
        <begin position="1"/>
        <end position="101"/>
    </location>
</feature>
<sequence length="523" mass="58253">MTGQKGSADSTDLSSRLGVRRSKTTTAKPSKSSDPPINAPPKAALATARRFNDMLHPRSSKERERARRVSDGAATRTEATVAALNEGNGPSDEGPSDPAAQRVAELEQALATALEEQNTMKEELAKLREHGQVYRESIEEYRQTLASTYTLQSPPGAFHPNPRPVSARSNSYDDESAPRRSMILPREDLAEQNDHLRTKVAQLQDQLMTQEATYHSLLEHRRSRAEAEWDELTARLHATEKESSERLQQLLSLKSAFSSLTRVESQVTDNELSEAFSQLSNRVREWVISNYRRAKLNFSDIPQDTAEVLQATFPSYMTIDAANRLALFQAIVSHTLMHIFEEALFVGLPKTGPVATLRQIATLFQNTAGYQDWRHATIRSLQESDVTHVINGEKAQQIDRMASGILQHLHAITSTTLPPEARTTLVSILRATVEVQNALLLQKAQYRVDFPKAQSGIKPSLDDNRMEPINELDGYVDDDGDVVVDRVFAFCVFPCLEKFGDEYGEHTDVSNVLVKAKVCCSIG</sequence>
<dbReference type="EMBL" id="MU001497">
    <property type="protein sequence ID" value="KAF2447267.1"/>
    <property type="molecule type" value="Genomic_DNA"/>
</dbReference>